<protein>
    <recommendedName>
        <fullName evidence="11">Potassium-transporting ATPase KdpC subunit</fullName>
    </recommendedName>
    <alternativeName>
        <fullName evidence="11">ATP phosphohydrolase [potassium-transporting] C chain</fullName>
    </alternativeName>
    <alternativeName>
        <fullName evidence="11">Potassium-binding and translocating subunit C</fullName>
    </alternativeName>
    <alternativeName>
        <fullName evidence="11">Potassium-translocating ATPase C chain</fullName>
    </alternativeName>
</protein>
<keyword evidence="7 11" id="KW-0630">Potassium</keyword>
<accession>A0A364K9U8</accession>
<keyword evidence="8 11" id="KW-1133">Transmembrane helix</keyword>
<evidence type="ECO:0000256" key="5">
    <source>
        <dbReference type="ARBA" id="ARBA00022741"/>
    </source>
</evidence>
<evidence type="ECO:0000256" key="4">
    <source>
        <dbReference type="ARBA" id="ARBA00022692"/>
    </source>
</evidence>
<comment type="similarity">
    <text evidence="11">Belongs to the KdpC family.</text>
</comment>
<dbReference type="HAMAP" id="MF_00276">
    <property type="entry name" value="KdpC"/>
    <property type="match status" value="1"/>
</dbReference>
<reference evidence="12 13" key="2">
    <citation type="submission" date="2018-06" db="EMBL/GenBank/DDBJ databases">
        <authorList>
            <person name="Zhirakovskaya E."/>
        </authorList>
    </citation>
    <scope>NUCLEOTIDE SEQUENCE [LARGE SCALE GENOMIC DNA]</scope>
    <source>
        <strain evidence="12 13">FBKL4.011</strain>
    </source>
</reference>
<gene>
    <name evidence="11" type="primary">kdpC</name>
    <name evidence="12" type="ORF">DL897_03320</name>
</gene>
<keyword evidence="1 11" id="KW-0813">Transport</keyword>
<dbReference type="RefSeq" id="WP_113657681.1">
    <property type="nucleotide sequence ID" value="NZ_KZ845663.1"/>
</dbReference>
<keyword evidence="9 11" id="KW-0406">Ion transport</keyword>
<evidence type="ECO:0000256" key="7">
    <source>
        <dbReference type="ARBA" id="ARBA00022958"/>
    </source>
</evidence>
<keyword evidence="12" id="KW-0378">Hydrolase</keyword>
<dbReference type="AlphaFoldDB" id="A0A364K9U8"/>
<organism evidence="12 13">
    <name type="scientific">Thermoflavimicrobium daqui</name>
    <dbReference type="NCBI Taxonomy" id="2137476"/>
    <lineage>
        <taxon>Bacteria</taxon>
        <taxon>Bacillati</taxon>
        <taxon>Bacillota</taxon>
        <taxon>Bacilli</taxon>
        <taxon>Bacillales</taxon>
        <taxon>Thermoactinomycetaceae</taxon>
        <taxon>Thermoflavimicrobium</taxon>
    </lineage>
</organism>
<dbReference type="Proteomes" id="UP000251213">
    <property type="component" value="Unassembled WGS sequence"/>
</dbReference>
<dbReference type="InterPro" id="IPR003820">
    <property type="entry name" value="KdpC"/>
</dbReference>
<keyword evidence="5 11" id="KW-0547">Nucleotide-binding</keyword>
<comment type="caution">
    <text evidence="12">The sequence shown here is derived from an EMBL/GenBank/DDBJ whole genome shotgun (WGS) entry which is preliminary data.</text>
</comment>
<comment type="function">
    <text evidence="11">Part of the high-affinity ATP-driven potassium transport (or Kdp) system, which catalyzes the hydrolysis of ATP coupled with the electrogenic transport of potassium into the cytoplasm. This subunit acts as a catalytic chaperone that increases the ATP-binding affinity of the ATP-hydrolyzing subunit KdpB by the formation of a transient KdpB/KdpC/ATP ternary complex.</text>
</comment>
<dbReference type="EMBL" id="QJKK01000001">
    <property type="protein sequence ID" value="RAL27076.1"/>
    <property type="molecule type" value="Genomic_DNA"/>
</dbReference>
<dbReference type="GO" id="GO:0005886">
    <property type="term" value="C:plasma membrane"/>
    <property type="evidence" value="ECO:0007669"/>
    <property type="project" value="UniProtKB-SubCell"/>
</dbReference>
<comment type="subunit">
    <text evidence="11">The system is composed of three essential subunits: KdpA, KdpB and KdpC.</text>
</comment>
<dbReference type="GO" id="GO:0008556">
    <property type="term" value="F:P-type potassium transmembrane transporter activity"/>
    <property type="evidence" value="ECO:0007669"/>
    <property type="project" value="InterPro"/>
</dbReference>
<evidence type="ECO:0000313" key="13">
    <source>
        <dbReference type="Proteomes" id="UP000251213"/>
    </source>
</evidence>
<evidence type="ECO:0000256" key="2">
    <source>
        <dbReference type="ARBA" id="ARBA00022475"/>
    </source>
</evidence>
<keyword evidence="10 11" id="KW-0472">Membrane</keyword>
<evidence type="ECO:0000313" key="12">
    <source>
        <dbReference type="EMBL" id="RAL27076.1"/>
    </source>
</evidence>
<evidence type="ECO:0000256" key="9">
    <source>
        <dbReference type="ARBA" id="ARBA00023065"/>
    </source>
</evidence>
<keyword evidence="3 11" id="KW-0633">Potassium transport</keyword>
<evidence type="ECO:0000256" key="11">
    <source>
        <dbReference type="HAMAP-Rule" id="MF_00276"/>
    </source>
</evidence>
<dbReference type="GO" id="GO:0005524">
    <property type="term" value="F:ATP binding"/>
    <property type="evidence" value="ECO:0007669"/>
    <property type="project" value="UniProtKB-UniRule"/>
</dbReference>
<dbReference type="NCBIfam" id="TIGR00681">
    <property type="entry name" value="kdpC"/>
    <property type="match status" value="1"/>
</dbReference>
<dbReference type="PIRSF" id="PIRSF001296">
    <property type="entry name" value="K_ATPase_KdpC"/>
    <property type="match status" value="1"/>
</dbReference>
<dbReference type="OrthoDB" id="9809491at2"/>
<evidence type="ECO:0000256" key="3">
    <source>
        <dbReference type="ARBA" id="ARBA00022538"/>
    </source>
</evidence>
<comment type="subcellular location">
    <subcellularLocation>
        <location evidence="11">Cell membrane</location>
        <topology evidence="11">Single-pass membrane protein</topology>
    </subcellularLocation>
</comment>
<dbReference type="NCBIfam" id="NF001454">
    <property type="entry name" value="PRK00315.1"/>
    <property type="match status" value="1"/>
</dbReference>
<keyword evidence="6 11" id="KW-0067">ATP-binding</keyword>
<dbReference type="GO" id="GO:0016787">
    <property type="term" value="F:hydrolase activity"/>
    <property type="evidence" value="ECO:0007669"/>
    <property type="project" value="UniProtKB-KW"/>
</dbReference>
<evidence type="ECO:0000256" key="6">
    <source>
        <dbReference type="ARBA" id="ARBA00022840"/>
    </source>
</evidence>
<keyword evidence="4 11" id="KW-0812">Transmembrane</keyword>
<keyword evidence="13" id="KW-1185">Reference proteome</keyword>
<evidence type="ECO:0000256" key="1">
    <source>
        <dbReference type="ARBA" id="ARBA00022448"/>
    </source>
</evidence>
<sequence>MKAFRMSLIMIVLCGLAFPLLMTGIAQILFPKQANGSILYNEKKQAIGSELIGQSFKNPKYFQGRVSSIEYDANGSGSKNYAPSNEEMIKRTQKDAEKWLKDHPGKTLKDVPLDLITNSGSGLDPHITPAAARFQIPKIIKANQGKVTEQQLEKLIQKHIEDRNIGVLGQPRVNVLLLNMDLQKVIQR</sequence>
<dbReference type="PANTHER" id="PTHR30042:SF2">
    <property type="entry name" value="POTASSIUM-TRANSPORTING ATPASE KDPC SUBUNIT"/>
    <property type="match status" value="1"/>
</dbReference>
<dbReference type="Pfam" id="PF02669">
    <property type="entry name" value="KdpC"/>
    <property type="match status" value="1"/>
</dbReference>
<proteinExistence type="inferred from homology"/>
<dbReference type="PANTHER" id="PTHR30042">
    <property type="entry name" value="POTASSIUM-TRANSPORTING ATPASE C CHAIN"/>
    <property type="match status" value="1"/>
</dbReference>
<reference evidence="12 13" key="1">
    <citation type="submission" date="2018-06" db="EMBL/GenBank/DDBJ databases">
        <title>Thermoflavimicrobium daqus sp. nov., a thermophilic microbe isolated from Moutai-flavour Daqu.</title>
        <authorList>
            <person name="Wang X."/>
            <person name="Zhou H."/>
        </authorList>
    </citation>
    <scope>NUCLEOTIDE SEQUENCE [LARGE SCALE GENOMIC DNA]</scope>
    <source>
        <strain evidence="12 13">FBKL4.011</strain>
    </source>
</reference>
<evidence type="ECO:0000256" key="10">
    <source>
        <dbReference type="ARBA" id="ARBA00023136"/>
    </source>
</evidence>
<keyword evidence="2 11" id="KW-1003">Cell membrane</keyword>
<name>A0A364K9U8_9BACL</name>
<evidence type="ECO:0000256" key="8">
    <source>
        <dbReference type="ARBA" id="ARBA00022989"/>
    </source>
</evidence>